<reference evidence="1 2" key="1">
    <citation type="submission" date="2020-08" db="EMBL/GenBank/DDBJ databases">
        <title>Genome sequence of Weissella diestrammenae KACC 16890T.</title>
        <authorList>
            <person name="Hyun D.-W."/>
            <person name="Bae J.-W."/>
        </authorList>
    </citation>
    <scope>NUCLEOTIDE SEQUENCE [LARGE SCALE GENOMIC DNA]</scope>
    <source>
        <strain evidence="1 2">KACC 16890</strain>
    </source>
</reference>
<protein>
    <submittedName>
        <fullName evidence="1">Uncharacterized protein</fullName>
    </submittedName>
</protein>
<gene>
    <name evidence="1" type="ORF">H9L19_06680</name>
</gene>
<proteinExistence type="predicted"/>
<dbReference type="RefSeq" id="WP_187529971.1">
    <property type="nucleotide sequence ID" value="NZ_CP060724.1"/>
</dbReference>
<evidence type="ECO:0000313" key="1">
    <source>
        <dbReference type="EMBL" id="QNN76143.1"/>
    </source>
</evidence>
<name>A0A7G9T7R8_9LACO</name>
<dbReference type="KEGG" id="wdi:H9L19_06680"/>
<dbReference type="EMBL" id="CP060724">
    <property type="protein sequence ID" value="QNN76143.1"/>
    <property type="molecule type" value="Genomic_DNA"/>
</dbReference>
<evidence type="ECO:0000313" key="2">
    <source>
        <dbReference type="Proteomes" id="UP000515800"/>
    </source>
</evidence>
<dbReference type="AlphaFoldDB" id="A0A7G9T7R8"/>
<accession>A0A7G9T7R8</accession>
<sequence>MKMNHYMTRYMDEQMNEVYVSWIQINFFKWSYQFSKRYYVNGKRQTKMP</sequence>
<dbReference type="Proteomes" id="UP000515800">
    <property type="component" value="Chromosome"/>
</dbReference>
<organism evidence="1 2">
    <name type="scientific">Weissella diestrammenae</name>
    <dbReference type="NCBI Taxonomy" id="1162633"/>
    <lineage>
        <taxon>Bacteria</taxon>
        <taxon>Bacillati</taxon>
        <taxon>Bacillota</taxon>
        <taxon>Bacilli</taxon>
        <taxon>Lactobacillales</taxon>
        <taxon>Lactobacillaceae</taxon>
        <taxon>Weissella</taxon>
    </lineage>
</organism>
<keyword evidence="2" id="KW-1185">Reference proteome</keyword>